<sequence>MITTNTASTNNANTLKGVIMADCMRAGVSSIIVKPSPPRSFQCMTLLGNCEKATTADSGSGERVCAVMIRTRDCLHNRFIVGQNKPDRGERTCAVG</sequence>
<evidence type="ECO:0000313" key="1">
    <source>
        <dbReference type="EMBL" id="SPF31768.1"/>
    </source>
</evidence>
<proteinExistence type="predicted"/>
<dbReference type="Proteomes" id="UP000238916">
    <property type="component" value="Unassembled WGS sequence"/>
</dbReference>
<accession>A0A2U3JWQ7</accession>
<gene>
    <name evidence="1" type="ORF">SBF1_1030021</name>
</gene>
<organism evidence="1 2">
    <name type="scientific">Candidatus Desulfosporosinus infrequens</name>
    <dbReference type="NCBI Taxonomy" id="2043169"/>
    <lineage>
        <taxon>Bacteria</taxon>
        <taxon>Bacillati</taxon>
        <taxon>Bacillota</taxon>
        <taxon>Clostridia</taxon>
        <taxon>Eubacteriales</taxon>
        <taxon>Desulfitobacteriaceae</taxon>
        <taxon>Desulfosporosinus</taxon>
    </lineage>
</organism>
<reference evidence="2" key="1">
    <citation type="submission" date="2018-02" db="EMBL/GenBank/DDBJ databases">
        <authorList>
            <person name="Hausmann B."/>
        </authorList>
    </citation>
    <scope>NUCLEOTIDE SEQUENCE [LARGE SCALE GENOMIC DNA]</scope>
    <source>
        <strain evidence="2">Peat soil MAG SbF1</strain>
    </source>
</reference>
<dbReference type="AlphaFoldDB" id="A0A2U3JWQ7"/>
<dbReference type="EMBL" id="OMOF01000006">
    <property type="protein sequence ID" value="SPF31768.1"/>
    <property type="molecule type" value="Genomic_DNA"/>
</dbReference>
<protein>
    <submittedName>
        <fullName evidence="1">Uncharacterized protein</fullName>
    </submittedName>
</protein>
<name>A0A2U3JWQ7_9FIRM</name>
<evidence type="ECO:0000313" key="2">
    <source>
        <dbReference type="Proteomes" id="UP000238916"/>
    </source>
</evidence>